<dbReference type="PROSITE" id="PS51257">
    <property type="entry name" value="PROKAR_LIPOPROTEIN"/>
    <property type="match status" value="1"/>
</dbReference>
<comment type="function">
    <text evidence="5">Probable disulfide isomerase, which participates in the folding of proteins containing disulfide bonds. May act as a dithiol oxidase. Acts as a regulator of endoplasmic reticulum-mitochondria contact sites via its ability to regulate redox signals.</text>
</comment>
<dbReference type="Pfam" id="PF13848">
    <property type="entry name" value="Thioredoxin_6"/>
    <property type="match status" value="1"/>
</dbReference>
<evidence type="ECO:0000256" key="2">
    <source>
        <dbReference type="ARBA" id="ARBA00022692"/>
    </source>
</evidence>
<keyword evidence="6" id="KW-0732">Signal</keyword>
<dbReference type="InterPro" id="IPR036249">
    <property type="entry name" value="Thioredoxin-like_sf"/>
</dbReference>
<comment type="subcellular location">
    <subcellularLocation>
        <location evidence="1">Endoplasmic reticulum membrane</location>
        <topology evidence="1">Single-pass membrane protein</topology>
    </subcellularLocation>
</comment>
<evidence type="ECO:0000313" key="8">
    <source>
        <dbReference type="EMBL" id="GIQ84118.1"/>
    </source>
</evidence>
<dbReference type="PANTHER" id="PTHR46426:SF1">
    <property type="entry name" value="PROTEIN DISULFIDE-ISOMERASE TMX3"/>
    <property type="match status" value="1"/>
</dbReference>
<keyword evidence="3" id="KW-1133">Transmembrane helix</keyword>
<dbReference type="InterPro" id="IPR013766">
    <property type="entry name" value="Thioredoxin_domain"/>
</dbReference>
<gene>
    <name evidence="8" type="ORF">KIPB_005560</name>
</gene>
<dbReference type="PANTHER" id="PTHR46426">
    <property type="entry name" value="PROTEIN DISULFIDE-ISOMERASE TMX3"/>
    <property type="match status" value="1"/>
</dbReference>
<evidence type="ECO:0000256" key="5">
    <source>
        <dbReference type="ARBA" id="ARBA00045246"/>
    </source>
</evidence>
<dbReference type="EMBL" id="BDIP01001312">
    <property type="protein sequence ID" value="GIQ84118.1"/>
    <property type="molecule type" value="Genomic_DNA"/>
</dbReference>
<dbReference type="Proteomes" id="UP000265618">
    <property type="component" value="Unassembled WGS sequence"/>
</dbReference>
<feature type="signal peptide" evidence="6">
    <location>
        <begin position="1"/>
        <end position="15"/>
    </location>
</feature>
<accession>A0A9K3GIB1</accession>
<proteinExistence type="predicted"/>
<evidence type="ECO:0000256" key="6">
    <source>
        <dbReference type="SAM" id="SignalP"/>
    </source>
</evidence>
<keyword evidence="2" id="KW-0812">Transmembrane</keyword>
<evidence type="ECO:0000259" key="7">
    <source>
        <dbReference type="PROSITE" id="PS51352"/>
    </source>
</evidence>
<keyword evidence="4" id="KW-0472">Membrane</keyword>
<reference evidence="8 9" key="1">
    <citation type="journal article" date="2018" name="PLoS ONE">
        <title>The draft genome of Kipferlia bialata reveals reductive genome evolution in fornicate parasites.</title>
        <authorList>
            <person name="Tanifuji G."/>
            <person name="Takabayashi S."/>
            <person name="Kume K."/>
            <person name="Takagi M."/>
            <person name="Nakayama T."/>
            <person name="Kamikawa R."/>
            <person name="Inagaki Y."/>
            <person name="Hashimoto T."/>
        </authorList>
    </citation>
    <scope>NUCLEOTIDE SEQUENCE [LARGE SCALE GENOMIC DNA]</scope>
    <source>
        <strain evidence="8">NY0173</strain>
    </source>
</reference>
<protein>
    <recommendedName>
        <fullName evidence="7">Thioredoxin domain-containing protein</fullName>
    </recommendedName>
</protein>
<dbReference type="GO" id="GO:0005789">
    <property type="term" value="C:endoplasmic reticulum membrane"/>
    <property type="evidence" value="ECO:0007669"/>
    <property type="project" value="UniProtKB-SubCell"/>
</dbReference>
<dbReference type="InterPro" id="IPR052250">
    <property type="entry name" value="PDI_TMX3"/>
</dbReference>
<dbReference type="InterPro" id="IPR017937">
    <property type="entry name" value="Thioredoxin_CS"/>
</dbReference>
<dbReference type="PRINTS" id="PR00421">
    <property type="entry name" value="THIOREDOXIN"/>
</dbReference>
<dbReference type="Gene3D" id="3.40.30.10">
    <property type="entry name" value="Glutaredoxin"/>
    <property type="match status" value="2"/>
</dbReference>
<evidence type="ECO:0000313" key="9">
    <source>
        <dbReference type="Proteomes" id="UP000265618"/>
    </source>
</evidence>
<feature type="chain" id="PRO_5039896399" description="Thioredoxin domain-containing protein" evidence="6">
    <location>
        <begin position="16"/>
        <end position="331"/>
    </location>
</feature>
<evidence type="ECO:0000256" key="3">
    <source>
        <dbReference type="ARBA" id="ARBA00022989"/>
    </source>
</evidence>
<dbReference type="PROSITE" id="PS51352">
    <property type="entry name" value="THIOREDOXIN_2"/>
    <property type="match status" value="1"/>
</dbReference>
<dbReference type="PROSITE" id="PS00194">
    <property type="entry name" value="THIOREDOXIN_1"/>
    <property type="match status" value="1"/>
</dbReference>
<keyword evidence="9" id="KW-1185">Reference proteome</keyword>
<dbReference type="AlphaFoldDB" id="A0A9K3GIB1"/>
<comment type="caution">
    <text evidence="8">The sequence shown here is derived from an EMBL/GenBank/DDBJ whole genome shotgun (WGS) entry which is preliminary data.</text>
</comment>
<organism evidence="8 9">
    <name type="scientific">Kipferlia bialata</name>
    <dbReference type="NCBI Taxonomy" id="797122"/>
    <lineage>
        <taxon>Eukaryota</taxon>
        <taxon>Metamonada</taxon>
        <taxon>Carpediemonas-like organisms</taxon>
        <taxon>Kipferlia</taxon>
    </lineage>
</organism>
<sequence>MKFLVVALLIALVACGEVKVLTSATFMDERAVQPMMVKFYAPWCGHCKTLAPLYEELVDVMADKDVLIAEVDCTEDNELCGAFGVQGFPTLMYFEGTANIKYESQRSVEAMSAWLDVMMGPATAESLLSDVQSLPNPINFVLVNPDEHSRTTFEKAATNFKGQFPMHVVEDSRAAAHFGVEATTPTLIAIHEGEQDTVECENSQEVATFMRANSRIVLPQLTPQNFRELATEPGKTLAIFFVDTLESEEDILRCRTLAKEDETEKFNFCFMPADKWGHFAAQYGAEEYPSMVVLDVMKEQFWTCLLEDVPATVAGIASGEIEGTDIPKREE</sequence>
<evidence type="ECO:0000256" key="1">
    <source>
        <dbReference type="ARBA" id="ARBA00004389"/>
    </source>
</evidence>
<name>A0A9K3GIB1_9EUKA</name>
<dbReference type="SUPFAM" id="SSF52833">
    <property type="entry name" value="Thioredoxin-like"/>
    <property type="match status" value="2"/>
</dbReference>
<dbReference type="OrthoDB" id="427280at2759"/>
<feature type="domain" description="Thioredoxin" evidence="7">
    <location>
        <begin position="1"/>
        <end position="120"/>
    </location>
</feature>
<dbReference type="Pfam" id="PF00085">
    <property type="entry name" value="Thioredoxin"/>
    <property type="match status" value="1"/>
</dbReference>
<evidence type="ECO:0000256" key="4">
    <source>
        <dbReference type="ARBA" id="ARBA00023136"/>
    </source>
</evidence>